<dbReference type="GO" id="GO:0005829">
    <property type="term" value="C:cytosol"/>
    <property type="evidence" value="ECO:0007669"/>
    <property type="project" value="TreeGrafter"/>
</dbReference>
<dbReference type="STRING" id="36022.A0A1V2L1Z6"/>
<dbReference type="PANTHER" id="PTHR21021:SF16">
    <property type="entry name" value="TIP41-LIKE PROTEIN"/>
    <property type="match status" value="1"/>
</dbReference>
<dbReference type="AlphaFoldDB" id="A0A1V2L1Z6"/>
<comment type="similarity">
    <text evidence="1">Belongs to the TIP41 family.</text>
</comment>
<evidence type="ECO:0000256" key="2">
    <source>
        <dbReference type="SAM" id="MobiDB-lite"/>
    </source>
</evidence>
<dbReference type="InterPro" id="IPR051330">
    <property type="entry name" value="Phosphatase_reg/MetRdx"/>
</dbReference>
<dbReference type="Proteomes" id="UP000189513">
    <property type="component" value="Unassembled WGS sequence"/>
</dbReference>
<dbReference type="VEuPathDB" id="FungiDB:BON22_4226"/>
<proteinExistence type="inferred from homology"/>
<gene>
    <name evidence="3" type="ORF">BON22_4226</name>
</gene>
<dbReference type="GO" id="GO:0031929">
    <property type="term" value="P:TOR signaling"/>
    <property type="evidence" value="ECO:0007669"/>
    <property type="project" value="TreeGrafter"/>
</dbReference>
<sequence length="409" mass="45457">MPNEFTMPTGRPTQRPTGRPTSNSTPPTIGVPYVQINQAREMFASTTRARAPPGSQTTSSRTSVPRPAPSSSSSPLASFTSRTPNTSSHSTSTSTSISTSTRLVDSVNPPVDTMGIPLPNVSIPAKNHTIDECRNPQCAHCGRVIIPSPVASFPAIETPSISVGDWEVYTTKQPILASDEIDAETERLGMPLPEMIFGHNKVDIKNKSKGFAISFNTPDALSLVDTTGENLLQVAHSEEWFSTRKTNGDDVKGIVKPFDWTYSTPYRGSLPENVKMIESPGLTLPWEKLKRPDPILFFDDMVLYEDELGDNGISVLSAKIRVMPERLLLLTRFFLRVDDVIFRVRDTRVYVDFTENQVIREYREQEASYDVIRKKISALAGDPRSFMRNPNWIAEKLPVIKTITDTIQL</sequence>
<keyword evidence="4" id="KW-1185">Reference proteome</keyword>
<organism evidence="3 4">
    <name type="scientific">Cyberlindnera fabianii</name>
    <name type="common">Yeast</name>
    <name type="synonym">Hansenula fabianii</name>
    <dbReference type="NCBI Taxonomy" id="36022"/>
    <lineage>
        <taxon>Eukaryota</taxon>
        <taxon>Fungi</taxon>
        <taxon>Dikarya</taxon>
        <taxon>Ascomycota</taxon>
        <taxon>Saccharomycotina</taxon>
        <taxon>Saccharomycetes</taxon>
        <taxon>Phaffomycetales</taxon>
        <taxon>Phaffomycetaceae</taxon>
        <taxon>Cyberlindnera</taxon>
    </lineage>
</organism>
<name>A0A1V2L1Z6_CYBFA</name>
<dbReference type="InterPro" id="IPR007303">
    <property type="entry name" value="TIP41-like"/>
</dbReference>
<dbReference type="EMBL" id="MPUK01000009">
    <property type="protein sequence ID" value="ONH65922.1"/>
    <property type="molecule type" value="Genomic_DNA"/>
</dbReference>
<feature type="compositionally biased region" description="Low complexity" evidence="2">
    <location>
        <begin position="55"/>
        <end position="101"/>
    </location>
</feature>
<comment type="caution">
    <text evidence="3">The sequence shown here is derived from an EMBL/GenBank/DDBJ whole genome shotgun (WGS) entry which is preliminary data.</text>
</comment>
<evidence type="ECO:0000313" key="3">
    <source>
        <dbReference type="EMBL" id="ONH65922.1"/>
    </source>
</evidence>
<dbReference type="PANTHER" id="PTHR21021">
    <property type="entry name" value="GAF/PUTATIVE CYTOSKELETAL PROTEIN"/>
    <property type="match status" value="1"/>
</dbReference>
<feature type="compositionally biased region" description="Polar residues" evidence="2">
    <location>
        <begin position="11"/>
        <end position="27"/>
    </location>
</feature>
<accession>A0A1V2L1Z6</accession>
<evidence type="ECO:0000313" key="4">
    <source>
        <dbReference type="Proteomes" id="UP000189513"/>
    </source>
</evidence>
<dbReference type="Pfam" id="PF04176">
    <property type="entry name" value="TIP41"/>
    <property type="match status" value="1"/>
</dbReference>
<evidence type="ECO:0000256" key="1">
    <source>
        <dbReference type="ARBA" id="ARBA00006658"/>
    </source>
</evidence>
<reference evidence="4" key="1">
    <citation type="journal article" date="2017" name="Genome Announc.">
        <title>Genome sequences of Cyberlindnera fabianii 65, Pichia kudriavzevii 129, and Saccharomyces cerevisiae 131 isolated from fermented masau fruits in Zimbabwe.</title>
        <authorList>
            <person name="van Rijswijck I.M.H."/>
            <person name="Derks M.F.L."/>
            <person name="Abee T."/>
            <person name="de Ridder D."/>
            <person name="Smid E.J."/>
        </authorList>
    </citation>
    <scope>NUCLEOTIDE SEQUENCE [LARGE SCALE GENOMIC DNA]</scope>
    <source>
        <strain evidence="4">65</strain>
    </source>
</reference>
<feature type="region of interest" description="Disordered" evidence="2">
    <location>
        <begin position="1"/>
        <end position="110"/>
    </location>
</feature>
<protein>
    <submittedName>
        <fullName evidence="3">TIP41-like protein</fullName>
    </submittedName>
</protein>
<dbReference type="OMA" id="DMILFED"/>